<comment type="caution">
    <text evidence="1">The sequence shown here is derived from an EMBL/GenBank/DDBJ whole genome shotgun (WGS) entry which is preliminary data.</text>
</comment>
<gene>
    <name evidence="1" type="ORF">BDP27DRAFT_1425428</name>
</gene>
<keyword evidence="2" id="KW-1185">Reference proteome</keyword>
<dbReference type="OrthoDB" id="3211402at2759"/>
<proteinExistence type="predicted"/>
<accession>A0A9P5PKD5</accession>
<evidence type="ECO:0000313" key="2">
    <source>
        <dbReference type="Proteomes" id="UP000772434"/>
    </source>
</evidence>
<dbReference type="AlphaFoldDB" id="A0A9P5PKD5"/>
<sequence>MAVSDAGKPCNPRKQNLAPFPWAAKDRKLTGALLDGMMKPRNFKILFGQDASQNNQKEPKIAVYNTIASEIVPEAYAANPVVSGRRCMDQGNRLTGLYRKELKNLRDPRVGAKENEYQIDALGPDEHTSDGSRSIWDEIVARFKFFPFMHRYLGARPNISNKKRRLEDLSGDICCQAKDSQKRQRKLDASERREQILKLFEKNLYTLDEARNRLAEVDRAETGSSLYCDDCSSPISCSSSPATVGASSPLTDNIKLLLFASEVLARPQGASDVQH</sequence>
<evidence type="ECO:0000313" key="1">
    <source>
        <dbReference type="EMBL" id="KAF9064839.1"/>
    </source>
</evidence>
<dbReference type="EMBL" id="JADNRY010000114">
    <property type="protein sequence ID" value="KAF9064839.1"/>
    <property type="molecule type" value="Genomic_DNA"/>
</dbReference>
<organism evidence="1 2">
    <name type="scientific">Rhodocollybia butyracea</name>
    <dbReference type="NCBI Taxonomy" id="206335"/>
    <lineage>
        <taxon>Eukaryota</taxon>
        <taxon>Fungi</taxon>
        <taxon>Dikarya</taxon>
        <taxon>Basidiomycota</taxon>
        <taxon>Agaricomycotina</taxon>
        <taxon>Agaricomycetes</taxon>
        <taxon>Agaricomycetidae</taxon>
        <taxon>Agaricales</taxon>
        <taxon>Marasmiineae</taxon>
        <taxon>Omphalotaceae</taxon>
        <taxon>Rhodocollybia</taxon>
    </lineage>
</organism>
<name>A0A9P5PKD5_9AGAR</name>
<reference evidence="1" key="1">
    <citation type="submission" date="2020-11" db="EMBL/GenBank/DDBJ databases">
        <authorList>
            <consortium name="DOE Joint Genome Institute"/>
            <person name="Ahrendt S."/>
            <person name="Riley R."/>
            <person name="Andreopoulos W."/>
            <person name="Labutti K."/>
            <person name="Pangilinan J."/>
            <person name="Ruiz-Duenas F.J."/>
            <person name="Barrasa J.M."/>
            <person name="Sanchez-Garcia M."/>
            <person name="Camarero S."/>
            <person name="Miyauchi S."/>
            <person name="Serrano A."/>
            <person name="Linde D."/>
            <person name="Babiker R."/>
            <person name="Drula E."/>
            <person name="Ayuso-Fernandez I."/>
            <person name="Pacheco R."/>
            <person name="Padilla G."/>
            <person name="Ferreira P."/>
            <person name="Barriuso J."/>
            <person name="Kellner H."/>
            <person name="Castanera R."/>
            <person name="Alfaro M."/>
            <person name="Ramirez L."/>
            <person name="Pisabarro A.G."/>
            <person name="Kuo A."/>
            <person name="Tritt A."/>
            <person name="Lipzen A."/>
            <person name="He G."/>
            <person name="Yan M."/>
            <person name="Ng V."/>
            <person name="Cullen D."/>
            <person name="Martin F."/>
            <person name="Rosso M.-N."/>
            <person name="Henrissat B."/>
            <person name="Hibbett D."/>
            <person name="Martinez A.T."/>
            <person name="Grigoriev I.V."/>
        </authorList>
    </citation>
    <scope>NUCLEOTIDE SEQUENCE</scope>
    <source>
        <strain evidence="1">AH 40177</strain>
    </source>
</reference>
<protein>
    <submittedName>
        <fullName evidence="1">Uncharacterized protein</fullName>
    </submittedName>
</protein>
<dbReference type="Proteomes" id="UP000772434">
    <property type="component" value="Unassembled WGS sequence"/>
</dbReference>